<feature type="transmembrane region" description="Helical" evidence="1">
    <location>
        <begin position="61"/>
        <end position="85"/>
    </location>
</feature>
<keyword evidence="3" id="KW-1185">Reference proteome</keyword>
<reference evidence="2 3" key="1">
    <citation type="submission" date="2021-12" db="EMBL/GenBank/DDBJ databases">
        <title>Genome seq of P8.</title>
        <authorList>
            <person name="Seo T."/>
        </authorList>
    </citation>
    <scope>NUCLEOTIDE SEQUENCE [LARGE SCALE GENOMIC DNA]</scope>
    <source>
        <strain evidence="2 3">P8</strain>
    </source>
</reference>
<evidence type="ECO:0000313" key="3">
    <source>
        <dbReference type="Proteomes" id="UP001200741"/>
    </source>
</evidence>
<feature type="transmembrane region" description="Helical" evidence="1">
    <location>
        <begin position="184"/>
        <end position="204"/>
    </location>
</feature>
<proteinExistence type="predicted"/>
<dbReference type="InterPro" id="IPR017496">
    <property type="entry name" value="Photo_alph_chp2"/>
</dbReference>
<gene>
    <name evidence="2" type="ORF">LXT13_08210</name>
</gene>
<accession>A0ABS8XUM3</accession>
<dbReference type="NCBIfam" id="TIGR03055">
    <property type="entry name" value="photo_alph_chp2"/>
    <property type="match status" value="1"/>
</dbReference>
<keyword evidence="1" id="KW-0472">Membrane</keyword>
<evidence type="ECO:0000256" key="1">
    <source>
        <dbReference type="SAM" id="Phobius"/>
    </source>
</evidence>
<dbReference type="Proteomes" id="UP001200741">
    <property type="component" value="Unassembled WGS sequence"/>
</dbReference>
<name>A0ABS8XUM3_9BURK</name>
<keyword evidence="1" id="KW-1133">Transmembrane helix</keyword>
<organism evidence="2 3">
    <name type="scientific">Pelomonas cellulosilytica</name>
    <dbReference type="NCBI Taxonomy" id="2906762"/>
    <lineage>
        <taxon>Bacteria</taxon>
        <taxon>Pseudomonadati</taxon>
        <taxon>Pseudomonadota</taxon>
        <taxon>Betaproteobacteria</taxon>
        <taxon>Burkholderiales</taxon>
        <taxon>Sphaerotilaceae</taxon>
        <taxon>Roseateles</taxon>
    </lineage>
</organism>
<keyword evidence="1" id="KW-0812">Transmembrane</keyword>
<protein>
    <submittedName>
        <fullName evidence="2">DUF3623 domain-containing protein</fullName>
    </submittedName>
</protein>
<comment type="caution">
    <text evidence="2">The sequence shown here is derived from an EMBL/GenBank/DDBJ whole genome shotgun (WGS) entry which is preliminary data.</text>
</comment>
<dbReference type="RefSeq" id="WP_233371352.1">
    <property type="nucleotide sequence ID" value="NZ_JAJTWU010000003.1"/>
</dbReference>
<feature type="transmembrane region" description="Helical" evidence="1">
    <location>
        <begin position="6"/>
        <end position="24"/>
    </location>
</feature>
<dbReference type="Pfam" id="PF12291">
    <property type="entry name" value="DUF3623"/>
    <property type="match status" value="1"/>
</dbReference>
<sequence>MQHGWPALYTLLLWWFSTGVILYLNGLPRETHKWTMLSATVLLGVSLLGVAVTASDTRVTGAYLAFTAGLMIWAWQEVGFLLGYVTGPRRRACPPQARGWRRAGHAVMAILYHELALMVLGAAVLALTWGRPNQVATWTFGVLWLMRLSAKLNVFLGVRNLNEQFLPEHIRYLHSYFRQRPSNALFPVSVIAVTVLAAAAWHGAVAMSVSAFEVTACSFVAMLLSLALLEHWFMVLPLPSERLWNWGLRSRAPHA</sequence>
<evidence type="ECO:0000313" key="2">
    <source>
        <dbReference type="EMBL" id="MCE4554428.1"/>
    </source>
</evidence>
<dbReference type="EMBL" id="JAJTWU010000003">
    <property type="protein sequence ID" value="MCE4554428.1"/>
    <property type="molecule type" value="Genomic_DNA"/>
</dbReference>
<feature type="transmembrane region" description="Helical" evidence="1">
    <location>
        <begin position="106"/>
        <end position="129"/>
    </location>
</feature>
<feature type="transmembrane region" description="Helical" evidence="1">
    <location>
        <begin position="36"/>
        <end position="55"/>
    </location>
</feature>
<feature type="transmembrane region" description="Helical" evidence="1">
    <location>
        <begin position="210"/>
        <end position="229"/>
    </location>
</feature>